<feature type="transmembrane region" description="Helical" evidence="1">
    <location>
        <begin position="47"/>
        <end position="65"/>
    </location>
</feature>
<dbReference type="InParanoid" id="A0A1Y2FVK7"/>
<evidence type="ECO:0000313" key="3">
    <source>
        <dbReference type="Proteomes" id="UP000193467"/>
    </source>
</evidence>
<dbReference type="Pfam" id="PF06966">
    <property type="entry name" value="DUF1295"/>
    <property type="match status" value="1"/>
</dbReference>
<dbReference type="Gene3D" id="1.20.120.1630">
    <property type="match status" value="1"/>
</dbReference>
<dbReference type="Proteomes" id="UP000193467">
    <property type="component" value="Unassembled WGS sequence"/>
</dbReference>
<dbReference type="InterPro" id="IPR010721">
    <property type="entry name" value="UstE-like"/>
</dbReference>
<dbReference type="AlphaFoldDB" id="A0A1Y2FVK7"/>
<dbReference type="OrthoDB" id="201504at2759"/>
<evidence type="ECO:0000256" key="1">
    <source>
        <dbReference type="SAM" id="Phobius"/>
    </source>
</evidence>
<keyword evidence="1" id="KW-1133">Transmembrane helix</keyword>
<feature type="transmembrane region" description="Helical" evidence="1">
    <location>
        <begin position="209"/>
        <end position="228"/>
    </location>
</feature>
<feature type="transmembrane region" description="Helical" evidence="1">
    <location>
        <begin position="147"/>
        <end position="171"/>
    </location>
</feature>
<keyword evidence="1" id="KW-0472">Membrane</keyword>
<gene>
    <name evidence="2" type="ORF">BCR35DRAFT_302454</name>
</gene>
<proteinExistence type="predicted"/>
<name>A0A1Y2FVK7_9BASI</name>
<organism evidence="2 3">
    <name type="scientific">Leucosporidium creatinivorum</name>
    <dbReference type="NCBI Taxonomy" id="106004"/>
    <lineage>
        <taxon>Eukaryota</taxon>
        <taxon>Fungi</taxon>
        <taxon>Dikarya</taxon>
        <taxon>Basidiomycota</taxon>
        <taxon>Pucciniomycotina</taxon>
        <taxon>Microbotryomycetes</taxon>
        <taxon>Leucosporidiales</taxon>
        <taxon>Leucosporidium</taxon>
    </lineage>
</organism>
<evidence type="ECO:0008006" key="4">
    <source>
        <dbReference type="Google" id="ProtNLM"/>
    </source>
</evidence>
<sequence>MPPAPTLTPFFPSHSLLPSLASFPSSLPSLNPADFKQWWLSSTTDPLHPALAFCAGLSALVWVLGEVTGNVSQVDRLWAVLPLMYSAHFTFWPKLTGAAGGQLDQRMLLVFGLQVLWSLRLNTNTWRRGFFNPKSEDYRWEVVRAKIPAWAFKLLNLGFIAITQNILLLAVELPQYLLLTLHLAGTTASPVATALKTAPQGFLNPGLNIFDYGLAAVFVVILVLEMLADNEQQRYQALKARAVSKGVKGEKLTEKEQAAVSRGFVTGGLWSWSRHPNFACEQSTWYILYLFTLLPFAFASFTSHSHSPTTALSAHLPSLKLITHYLTHLPQHLSSGITHLPYLPTTLHEVAELASSTLHATLEALPEKQTVVHAAREAYAVLREDEGVYWNYTIWAPLSMSALFYCSTALTEWISRQKYPVYKQYQRRVGMFWPPITIVKGFWLALTARRGKVDRAVWGIGGGEKMKRL</sequence>
<comment type="caution">
    <text evidence="2">The sequence shown here is derived from an EMBL/GenBank/DDBJ whole genome shotgun (WGS) entry which is preliminary data.</text>
</comment>
<keyword evidence="1" id="KW-0812">Transmembrane</keyword>
<reference evidence="2 3" key="1">
    <citation type="submission" date="2016-07" db="EMBL/GenBank/DDBJ databases">
        <title>Pervasive Adenine N6-methylation of Active Genes in Fungi.</title>
        <authorList>
            <consortium name="DOE Joint Genome Institute"/>
            <person name="Mondo S.J."/>
            <person name="Dannebaum R.O."/>
            <person name="Kuo R.C."/>
            <person name="Labutti K."/>
            <person name="Haridas S."/>
            <person name="Kuo A."/>
            <person name="Salamov A."/>
            <person name="Ahrendt S.R."/>
            <person name="Lipzen A."/>
            <person name="Sullivan W."/>
            <person name="Andreopoulos W.B."/>
            <person name="Clum A."/>
            <person name="Lindquist E."/>
            <person name="Daum C."/>
            <person name="Ramamoorthy G.K."/>
            <person name="Gryganskyi A."/>
            <person name="Culley D."/>
            <person name="Magnuson J.K."/>
            <person name="James T.Y."/>
            <person name="O'Malley M.A."/>
            <person name="Stajich J.E."/>
            <person name="Spatafora J.W."/>
            <person name="Visel A."/>
            <person name="Grigoriev I.V."/>
        </authorList>
    </citation>
    <scope>NUCLEOTIDE SEQUENCE [LARGE SCALE GENOMIC DNA]</scope>
    <source>
        <strain evidence="2 3">62-1032</strain>
    </source>
</reference>
<protein>
    <recommendedName>
        <fullName evidence="4">DUF1295-domain-containing protein</fullName>
    </recommendedName>
</protein>
<evidence type="ECO:0000313" key="2">
    <source>
        <dbReference type="EMBL" id="ORY86725.1"/>
    </source>
</evidence>
<keyword evidence="3" id="KW-1185">Reference proteome</keyword>
<dbReference type="PANTHER" id="PTHR32251">
    <property type="entry name" value="3-OXO-5-ALPHA-STEROID 4-DEHYDROGENASE"/>
    <property type="match status" value="1"/>
</dbReference>
<dbReference type="GO" id="GO:0016020">
    <property type="term" value="C:membrane"/>
    <property type="evidence" value="ECO:0007669"/>
    <property type="project" value="TreeGrafter"/>
</dbReference>
<dbReference type="EMBL" id="MCGR01000014">
    <property type="protein sequence ID" value="ORY86725.1"/>
    <property type="molecule type" value="Genomic_DNA"/>
</dbReference>
<dbReference type="FunCoup" id="A0A1Y2FVK7">
    <property type="interactions" value="134"/>
</dbReference>
<feature type="transmembrane region" description="Helical" evidence="1">
    <location>
        <begin position="392"/>
        <end position="414"/>
    </location>
</feature>
<dbReference type="PANTHER" id="PTHR32251:SF23">
    <property type="entry name" value="3-OXO-5-ALPHA-STEROID 4-DEHYDROGENASE (DUF1295)"/>
    <property type="match status" value="1"/>
</dbReference>
<accession>A0A1Y2FVK7</accession>